<dbReference type="OMA" id="EVQISWG"/>
<keyword evidence="4" id="KW-0175">Coiled coil</keyword>
<dbReference type="GO" id="GO:0032790">
    <property type="term" value="P:ribosome disassembly"/>
    <property type="evidence" value="ECO:0007669"/>
    <property type="project" value="TreeGrafter"/>
</dbReference>
<organism evidence="6 7">
    <name type="scientific">Glarea lozoyensis (strain ATCC 20868 / MF5171)</name>
    <dbReference type="NCBI Taxonomy" id="1116229"/>
    <lineage>
        <taxon>Eukaryota</taxon>
        <taxon>Fungi</taxon>
        <taxon>Dikarya</taxon>
        <taxon>Ascomycota</taxon>
        <taxon>Pezizomycotina</taxon>
        <taxon>Leotiomycetes</taxon>
        <taxon>Helotiales</taxon>
        <taxon>Helotiaceae</taxon>
        <taxon>Glarea</taxon>
    </lineage>
</organism>
<evidence type="ECO:0000256" key="5">
    <source>
        <dbReference type="SAM" id="MobiDB-lite"/>
    </source>
</evidence>
<evidence type="ECO:0000313" key="7">
    <source>
        <dbReference type="Proteomes" id="UP000016922"/>
    </source>
</evidence>
<evidence type="ECO:0000256" key="1">
    <source>
        <dbReference type="ARBA" id="ARBA00005439"/>
    </source>
</evidence>
<dbReference type="GO" id="GO:0043022">
    <property type="term" value="F:ribosome binding"/>
    <property type="evidence" value="ECO:0007669"/>
    <property type="project" value="TreeGrafter"/>
</dbReference>
<dbReference type="SUPFAM" id="SSF55200">
    <property type="entry name" value="Translation initiation factor IF3, C-terminal domain"/>
    <property type="match status" value="1"/>
</dbReference>
<dbReference type="RefSeq" id="XP_008079838.1">
    <property type="nucleotide sequence ID" value="XM_008081647.1"/>
</dbReference>
<feature type="coiled-coil region" evidence="4">
    <location>
        <begin position="143"/>
        <end position="174"/>
    </location>
</feature>
<dbReference type="InterPro" id="IPR036788">
    <property type="entry name" value="T_IF-3_C_sf"/>
</dbReference>
<dbReference type="KEGG" id="glz:GLAREA_06233"/>
<keyword evidence="2 6" id="KW-0396">Initiation factor</keyword>
<accession>S3DMB0</accession>
<reference evidence="6 7" key="1">
    <citation type="journal article" date="2013" name="BMC Genomics">
        <title>Genomics-driven discovery of the pneumocandin biosynthetic gene cluster in the fungus Glarea lozoyensis.</title>
        <authorList>
            <person name="Chen L."/>
            <person name="Yue Q."/>
            <person name="Zhang X."/>
            <person name="Xiang M."/>
            <person name="Wang C."/>
            <person name="Li S."/>
            <person name="Che Y."/>
            <person name="Ortiz-Lopez F.J."/>
            <person name="Bills G.F."/>
            <person name="Liu X."/>
            <person name="An Z."/>
        </authorList>
    </citation>
    <scope>NUCLEOTIDE SEQUENCE [LARGE SCALE GENOMIC DNA]</scope>
    <source>
        <strain evidence="7">ATCC 20868 / MF5171</strain>
    </source>
</reference>
<dbReference type="OrthoDB" id="21573at2759"/>
<feature type="compositionally biased region" description="Basic and acidic residues" evidence="5">
    <location>
        <begin position="278"/>
        <end position="287"/>
    </location>
</feature>
<dbReference type="GO" id="GO:0070124">
    <property type="term" value="P:mitochondrial translational initiation"/>
    <property type="evidence" value="ECO:0007669"/>
    <property type="project" value="TreeGrafter"/>
</dbReference>
<keyword evidence="7" id="KW-1185">Reference proteome</keyword>
<dbReference type="EMBL" id="KE145358">
    <property type="protein sequence ID" value="EPE33221.1"/>
    <property type="molecule type" value="Genomic_DNA"/>
</dbReference>
<evidence type="ECO:0000256" key="4">
    <source>
        <dbReference type="SAM" id="Coils"/>
    </source>
</evidence>
<evidence type="ECO:0000256" key="3">
    <source>
        <dbReference type="ARBA" id="ARBA00022917"/>
    </source>
</evidence>
<sequence>MRTAKHISSTAAALRTVFLSQFETRSLQFSARQWPAQSNQHRSNPFSTTTRRSVYVVTPRDAPIKSRNAKNEEITSYECVVVMPDGTMSDVQSTSRVLDSVDRRTEYLITVSEVPDPREAPPRDDSPYSSSRYDAEHTSRLPLVKIVNKAEQYKKEKEAKKKRKEQSASKVRKTIEMNWAIEKGDEGHRMETLRKFLAKGNKVDVVLAKKRKGKEATTEAANALVQRIRKVIQTEGKGWKEGKPAEGKIGGTFTLYAEGKAEKSAQSDQPEDGEDGENSEKSVTPEK</sequence>
<protein>
    <submittedName>
        <fullName evidence="6">Translation initiation factor IF3, C-terminal</fullName>
    </submittedName>
</protein>
<dbReference type="GO" id="GO:0003743">
    <property type="term" value="F:translation initiation factor activity"/>
    <property type="evidence" value="ECO:0007669"/>
    <property type="project" value="UniProtKB-KW"/>
</dbReference>
<dbReference type="STRING" id="1116229.S3DMB0"/>
<dbReference type="Proteomes" id="UP000016922">
    <property type="component" value="Unassembled WGS sequence"/>
</dbReference>
<name>S3DMB0_GLAL2</name>
<feature type="region of interest" description="Disordered" evidence="5">
    <location>
        <begin position="109"/>
        <end position="136"/>
    </location>
</feature>
<proteinExistence type="inferred from homology"/>
<dbReference type="AlphaFoldDB" id="S3DMB0"/>
<gene>
    <name evidence="6" type="ORF">GLAREA_06233</name>
</gene>
<feature type="compositionally biased region" description="Basic and acidic residues" evidence="5">
    <location>
        <begin position="115"/>
        <end position="126"/>
    </location>
</feature>
<feature type="region of interest" description="Disordered" evidence="5">
    <location>
        <begin position="238"/>
        <end position="287"/>
    </location>
</feature>
<dbReference type="PANTHER" id="PTHR10938">
    <property type="entry name" value="TRANSLATION INITIATION FACTOR IF-3"/>
    <property type="match status" value="1"/>
</dbReference>
<evidence type="ECO:0000313" key="6">
    <source>
        <dbReference type="EMBL" id="EPE33221.1"/>
    </source>
</evidence>
<comment type="similarity">
    <text evidence="1">Belongs to the IF-3 family.</text>
</comment>
<dbReference type="Gene3D" id="3.30.110.10">
    <property type="entry name" value="Translation initiation factor 3 (IF-3), C-terminal domain"/>
    <property type="match status" value="1"/>
</dbReference>
<dbReference type="GeneID" id="19465287"/>
<evidence type="ECO:0000256" key="2">
    <source>
        <dbReference type="ARBA" id="ARBA00022540"/>
    </source>
</evidence>
<dbReference type="GO" id="GO:0005739">
    <property type="term" value="C:mitochondrion"/>
    <property type="evidence" value="ECO:0007669"/>
    <property type="project" value="TreeGrafter"/>
</dbReference>
<dbReference type="PANTHER" id="PTHR10938:SF0">
    <property type="entry name" value="TRANSLATION INITIATION FACTOR IF-3, MITOCHONDRIAL"/>
    <property type="match status" value="1"/>
</dbReference>
<dbReference type="HOGENOM" id="CLU_062478_0_1_1"/>
<dbReference type="InterPro" id="IPR001288">
    <property type="entry name" value="Translation_initiation_fac_3"/>
</dbReference>
<keyword evidence="3" id="KW-0648">Protein biosynthesis</keyword>